<reference evidence="2 3" key="1">
    <citation type="submission" date="2016-04" db="EMBL/GenBank/DDBJ databases">
        <title>Draft Genome Assembly of the Bloom-forming Cyanobacterium Nodularia spumigena Strain CENA596 in Shrimp Production Ponds.</title>
        <authorList>
            <person name="Popin R.V."/>
            <person name="Rigonato J."/>
            <person name="Abreu V.A."/>
            <person name="Andreote A.P."/>
            <person name="Silveira S.B."/>
            <person name="Odebrecht C."/>
            <person name="Fiore M.F."/>
        </authorList>
    </citation>
    <scope>NUCLEOTIDE SEQUENCE [LARGE SCALE GENOMIC DNA]</scope>
    <source>
        <strain evidence="2 3">CENA596</strain>
    </source>
</reference>
<dbReference type="AlphaFoldDB" id="A0A166JHG8"/>
<comment type="caution">
    <text evidence="2">The sequence shown here is derived from an EMBL/GenBank/DDBJ whole genome shotgun (WGS) entry which is preliminary data.</text>
</comment>
<evidence type="ECO:0000313" key="2">
    <source>
        <dbReference type="EMBL" id="KZL49720.1"/>
    </source>
</evidence>
<protein>
    <recommendedName>
        <fullName evidence="1">Methyltransferase FkbM domain-containing protein</fullName>
    </recommendedName>
</protein>
<evidence type="ECO:0000313" key="3">
    <source>
        <dbReference type="Proteomes" id="UP000076555"/>
    </source>
</evidence>
<dbReference type="PANTHER" id="PTHR36973:SF4">
    <property type="entry name" value="NODULATION PROTEIN"/>
    <property type="match status" value="1"/>
</dbReference>
<dbReference type="Pfam" id="PF05050">
    <property type="entry name" value="Methyltransf_21"/>
    <property type="match status" value="1"/>
</dbReference>
<dbReference type="SUPFAM" id="SSF53335">
    <property type="entry name" value="S-adenosyl-L-methionine-dependent methyltransferases"/>
    <property type="match status" value="1"/>
</dbReference>
<evidence type="ECO:0000259" key="1">
    <source>
        <dbReference type="Pfam" id="PF05050"/>
    </source>
</evidence>
<organism evidence="2 3">
    <name type="scientific">Nodularia spumigena CENA596</name>
    <dbReference type="NCBI Taxonomy" id="1819295"/>
    <lineage>
        <taxon>Bacteria</taxon>
        <taxon>Bacillati</taxon>
        <taxon>Cyanobacteriota</taxon>
        <taxon>Cyanophyceae</taxon>
        <taxon>Nostocales</taxon>
        <taxon>Nodulariaceae</taxon>
        <taxon>Nodularia</taxon>
    </lineage>
</organism>
<dbReference type="Gene3D" id="3.40.50.150">
    <property type="entry name" value="Vaccinia Virus protein VP39"/>
    <property type="match status" value="1"/>
</dbReference>
<gene>
    <name evidence="2" type="ORF">A2T98_11350</name>
</gene>
<dbReference type="Proteomes" id="UP000076555">
    <property type="component" value="Unassembled WGS sequence"/>
</dbReference>
<dbReference type="InterPro" id="IPR029063">
    <property type="entry name" value="SAM-dependent_MTases_sf"/>
</dbReference>
<name>A0A166JHG8_NODSP</name>
<proteinExistence type="predicted"/>
<dbReference type="GO" id="GO:0008171">
    <property type="term" value="F:O-methyltransferase activity"/>
    <property type="evidence" value="ECO:0007669"/>
    <property type="project" value="TreeGrafter"/>
</dbReference>
<dbReference type="PANTHER" id="PTHR36973">
    <property type="entry name" value="SLL1456 PROTEIN-RELATED"/>
    <property type="match status" value="1"/>
</dbReference>
<dbReference type="InterPro" id="IPR006342">
    <property type="entry name" value="FkbM_mtfrase"/>
</dbReference>
<sequence>MLEAHATAAVESAYISTEKVAIARLDSISSNYLSGKENYFIKIDTQGFEWQVLDGAQETLANAQGVLCELSLVPLYEGQRLWLEMIERLNSQGFSLWAIQKGFTDQRDGRTLQVDAIFFRLNS</sequence>
<feature type="domain" description="Methyltransferase FkbM" evidence="1">
    <location>
        <begin position="11"/>
        <end position="95"/>
    </location>
</feature>
<dbReference type="InterPro" id="IPR053188">
    <property type="entry name" value="FkbM_Methyltransferase"/>
</dbReference>
<accession>A0A166JHG8</accession>
<dbReference type="EMBL" id="LWAJ01000139">
    <property type="protein sequence ID" value="KZL49720.1"/>
    <property type="molecule type" value="Genomic_DNA"/>
</dbReference>